<proteinExistence type="inferred from homology"/>
<organism evidence="10 11">
    <name type="scientific">Dactylellina haptotyla (strain CBS 200.50)</name>
    <name type="common">Nematode-trapping fungus</name>
    <name type="synonym">Monacrosporium haptotylum</name>
    <dbReference type="NCBI Taxonomy" id="1284197"/>
    <lineage>
        <taxon>Eukaryota</taxon>
        <taxon>Fungi</taxon>
        <taxon>Dikarya</taxon>
        <taxon>Ascomycota</taxon>
        <taxon>Pezizomycotina</taxon>
        <taxon>Orbiliomycetes</taxon>
        <taxon>Orbiliales</taxon>
        <taxon>Orbiliaceae</taxon>
        <taxon>Dactylellina</taxon>
    </lineage>
</organism>
<evidence type="ECO:0000313" key="11">
    <source>
        <dbReference type="Proteomes" id="UP000015100"/>
    </source>
</evidence>
<evidence type="ECO:0000256" key="6">
    <source>
        <dbReference type="ARBA" id="ARBA00023004"/>
    </source>
</evidence>
<keyword evidence="5 9" id="KW-0560">Oxidoreductase</keyword>
<reference evidence="11" key="2">
    <citation type="submission" date="2013-04" db="EMBL/GenBank/DDBJ databases">
        <title>Genomic mechanisms accounting for the adaptation to parasitism in nematode-trapping fungi.</title>
        <authorList>
            <person name="Ahren D.G."/>
        </authorList>
    </citation>
    <scope>NUCLEOTIDE SEQUENCE [LARGE SCALE GENOMIC DNA]</scope>
    <source>
        <strain evidence="11">CBS 200.50</strain>
    </source>
</reference>
<dbReference type="OrthoDB" id="2789670at2759"/>
<evidence type="ECO:0000256" key="9">
    <source>
        <dbReference type="RuleBase" id="RU000461"/>
    </source>
</evidence>
<evidence type="ECO:0008006" key="12">
    <source>
        <dbReference type="Google" id="ProtNLM"/>
    </source>
</evidence>
<name>S8C021_DACHA</name>
<accession>S8C021</accession>
<dbReference type="InterPro" id="IPR036396">
    <property type="entry name" value="Cyt_P450_sf"/>
</dbReference>
<evidence type="ECO:0000256" key="7">
    <source>
        <dbReference type="ARBA" id="ARBA00023033"/>
    </source>
</evidence>
<keyword evidence="4 8" id="KW-0479">Metal-binding</keyword>
<dbReference type="SUPFAM" id="SSF48264">
    <property type="entry name" value="Cytochrome P450"/>
    <property type="match status" value="1"/>
</dbReference>
<dbReference type="Gene3D" id="1.10.630.10">
    <property type="entry name" value="Cytochrome P450"/>
    <property type="match status" value="1"/>
</dbReference>
<gene>
    <name evidence="10" type="ORF">H072_1058</name>
</gene>
<comment type="caution">
    <text evidence="10">The sequence shown here is derived from an EMBL/GenBank/DDBJ whole genome shotgun (WGS) entry which is preliminary data.</text>
</comment>
<keyword evidence="6 8" id="KW-0408">Iron</keyword>
<dbReference type="PANTHER" id="PTHR46300:SF7">
    <property type="entry name" value="P450, PUTATIVE (EUROFUNG)-RELATED"/>
    <property type="match status" value="1"/>
</dbReference>
<protein>
    <recommendedName>
        <fullName evidence="12">Cytochrome P450</fullName>
    </recommendedName>
</protein>
<feature type="binding site" description="axial binding residue" evidence="8">
    <location>
        <position position="447"/>
    </location>
    <ligand>
        <name>heme</name>
        <dbReference type="ChEBI" id="CHEBI:30413"/>
    </ligand>
    <ligandPart>
        <name>Fe</name>
        <dbReference type="ChEBI" id="CHEBI:18248"/>
    </ligandPart>
</feature>
<dbReference type="STRING" id="1284197.S8C021"/>
<dbReference type="InterPro" id="IPR002401">
    <property type="entry name" value="Cyt_P450_E_grp-I"/>
</dbReference>
<evidence type="ECO:0000256" key="1">
    <source>
        <dbReference type="ARBA" id="ARBA00001971"/>
    </source>
</evidence>
<evidence type="ECO:0000256" key="5">
    <source>
        <dbReference type="ARBA" id="ARBA00023002"/>
    </source>
</evidence>
<evidence type="ECO:0000256" key="4">
    <source>
        <dbReference type="ARBA" id="ARBA00022723"/>
    </source>
</evidence>
<keyword evidence="7 9" id="KW-0503">Monooxygenase</keyword>
<evidence type="ECO:0000256" key="8">
    <source>
        <dbReference type="PIRSR" id="PIRSR602401-1"/>
    </source>
</evidence>
<dbReference type="InterPro" id="IPR050364">
    <property type="entry name" value="Cytochrome_P450_fung"/>
</dbReference>
<dbReference type="PROSITE" id="PS00086">
    <property type="entry name" value="CYTOCHROME_P450"/>
    <property type="match status" value="1"/>
</dbReference>
<dbReference type="AlphaFoldDB" id="S8C021"/>
<comment type="similarity">
    <text evidence="2 9">Belongs to the cytochrome P450 family.</text>
</comment>
<evidence type="ECO:0000313" key="10">
    <source>
        <dbReference type="EMBL" id="EPS45068.1"/>
    </source>
</evidence>
<dbReference type="Proteomes" id="UP000015100">
    <property type="component" value="Unassembled WGS sequence"/>
</dbReference>
<dbReference type="PRINTS" id="PR00463">
    <property type="entry name" value="EP450I"/>
</dbReference>
<dbReference type="PANTHER" id="PTHR46300">
    <property type="entry name" value="P450, PUTATIVE (EUROFUNG)-RELATED-RELATED"/>
    <property type="match status" value="1"/>
</dbReference>
<dbReference type="InterPro" id="IPR017972">
    <property type="entry name" value="Cyt_P450_CS"/>
</dbReference>
<keyword evidence="11" id="KW-1185">Reference proteome</keyword>
<dbReference type="EMBL" id="AQGS01000024">
    <property type="protein sequence ID" value="EPS45068.1"/>
    <property type="molecule type" value="Genomic_DNA"/>
</dbReference>
<dbReference type="InterPro" id="IPR001128">
    <property type="entry name" value="Cyt_P450"/>
</dbReference>
<dbReference type="PRINTS" id="PR00385">
    <property type="entry name" value="P450"/>
</dbReference>
<reference evidence="10 11" key="1">
    <citation type="journal article" date="2013" name="PLoS Genet.">
        <title>Genomic mechanisms accounting for the adaptation to parasitism in nematode-trapping fungi.</title>
        <authorList>
            <person name="Meerupati T."/>
            <person name="Andersson K.M."/>
            <person name="Friman E."/>
            <person name="Kumar D."/>
            <person name="Tunlid A."/>
            <person name="Ahren D."/>
        </authorList>
    </citation>
    <scope>NUCLEOTIDE SEQUENCE [LARGE SCALE GENOMIC DNA]</scope>
    <source>
        <strain evidence="10 11">CBS 200.50</strain>
    </source>
</reference>
<dbReference type="HOGENOM" id="CLU_001570_2_3_1"/>
<dbReference type="GO" id="GO:0020037">
    <property type="term" value="F:heme binding"/>
    <property type="evidence" value="ECO:0007669"/>
    <property type="project" value="InterPro"/>
</dbReference>
<dbReference type="GO" id="GO:0004497">
    <property type="term" value="F:monooxygenase activity"/>
    <property type="evidence" value="ECO:0007669"/>
    <property type="project" value="UniProtKB-KW"/>
</dbReference>
<evidence type="ECO:0000256" key="3">
    <source>
        <dbReference type="ARBA" id="ARBA00022617"/>
    </source>
</evidence>
<keyword evidence="3 8" id="KW-0349">Heme</keyword>
<dbReference type="CDD" id="cd11065">
    <property type="entry name" value="CYP64-like"/>
    <property type="match status" value="1"/>
</dbReference>
<dbReference type="Pfam" id="PF00067">
    <property type="entry name" value="p450"/>
    <property type="match status" value="1"/>
</dbReference>
<dbReference type="OMA" id="IPPTYKL"/>
<evidence type="ECO:0000256" key="2">
    <source>
        <dbReference type="ARBA" id="ARBA00010617"/>
    </source>
</evidence>
<sequence>MLSVNDFIARKPVLYGSILLSSLLIFRKLLVKFLSPRKLPLPPGPKGLPLLGNVSDLPPPGVPEWRHWLKFKDLYGPISSITIFGQTIIVIHDREIVSELLEKRSAKFSERPHMRFASDLCGYGRMMGFEGNNVNHRTQRKFAAKQMGSKTSVKKYHSAIEFQVQRFLYRTMETPKDRISHIQFEAGSFILANIYGYNTNPIGSDPLIDLINEMMVGFSEATIAGAWPVDLFPWFEYIPEWFPGVQFKRFAREHKKILTQATDTPYAFTKQMMSQGTANQSYVQGLLTGERSPSEIANIKRSALSLYGGGADTTVANLEFFFLAMSLFPEVQRKAQEEIDRVIGADAMRLPGFEDRDNLPYIEAVLKEALRWFPIAPLGLPHSTDEEDVFHGYRIPKGSIIMPSLGWFSRDPTRYPEPDRFNPDRFLGPNPQEDPHTFVFGFGRRICPGRQLADSNLYLMIAQTLAVFDIKRNTDLDARTEIELTQGQTPGTISHPTPFECTITPRTQAHRDLIVRVHAANPDEEGDAASLQALEV</sequence>
<comment type="cofactor">
    <cofactor evidence="1 8">
        <name>heme</name>
        <dbReference type="ChEBI" id="CHEBI:30413"/>
    </cofactor>
</comment>
<dbReference type="eggNOG" id="KOG0156">
    <property type="taxonomic scope" value="Eukaryota"/>
</dbReference>
<dbReference type="GO" id="GO:0016705">
    <property type="term" value="F:oxidoreductase activity, acting on paired donors, with incorporation or reduction of molecular oxygen"/>
    <property type="evidence" value="ECO:0007669"/>
    <property type="project" value="InterPro"/>
</dbReference>
<dbReference type="GO" id="GO:0005506">
    <property type="term" value="F:iron ion binding"/>
    <property type="evidence" value="ECO:0007669"/>
    <property type="project" value="InterPro"/>
</dbReference>